<feature type="domain" description="GTD-binding" evidence="10">
    <location>
        <begin position="249"/>
        <end position="347"/>
    </location>
</feature>
<dbReference type="PROSITE" id="PS51775">
    <property type="entry name" value="GTD_BINDING"/>
    <property type="match status" value="1"/>
</dbReference>
<dbReference type="PANTHER" id="PTHR31422:SF1">
    <property type="entry name" value="GTD-BINDING DOMAIN-CONTAINING PROTEIN"/>
    <property type="match status" value="1"/>
</dbReference>
<dbReference type="GO" id="GO:0004857">
    <property type="term" value="F:enzyme inhibitor activity"/>
    <property type="evidence" value="ECO:0007669"/>
    <property type="project" value="InterPro"/>
</dbReference>
<evidence type="ECO:0000256" key="5">
    <source>
        <dbReference type="ARBA" id="ARBA00023128"/>
    </source>
</evidence>
<dbReference type="SUPFAM" id="SSF101148">
    <property type="entry name" value="Plant invertase/pectin methylesterase inhibitor"/>
    <property type="match status" value="1"/>
</dbReference>
<dbReference type="SUPFAM" id="SSF52833">
    <property type="entry name" value="Thioredoxin-like"/>
    <property type="match status" value="1"/>
</dbReference>
<evidence type="ECO:0000256" key="6">
    <source>
        <dbReference type="ARBA" id="ARBA00023136"/>
    </source>
</evidence>
<keyword evidence="7" id="KW-0175">Coiled coil</keyword>
<dbReference type="GO" id="GO:0016020">
    <property type="term" value="C:membrane"/>
    <property type="evidence" value="ECO:0007669"/>
    <property type="project" value="UniProtKB-SubCell"/>
</dbReference>
<keyword evidence="12" id="KW-1185">Reference proteome</keyword>
<evidence type="ECO:0000256" key="3">
    <source>
        <dbReference type="ARBA" id="ARBA00022692"/>
    </source>
</evidence>
<dbReference type="Gene3D" id="3.40.30.10">
    <property type="entry name" value="Glutaredoxin"/>
    <property type="match status" value="1"/>
</dbReference>
<reference evidence="11" key="1">
    <citation type="submission" date="2022-08" db="EMBL/GenBank/DDBJ databases">
        <authorList>
            <person name="Gutierrez-Valencia J."/>
        </authorList>
    </citation>
    <scope>NUCLEOTIDE SEQUENCE</scope>
</reference>
<dbReference type="NCBIfam" id="TIGR01614">
    <property type="entry name" value="PME_inhib"/>
    <property type="match status" value="1"/>
</dbReference>
<keyword evidence="6" id="KW-0472">Membrane</keyword>
<gene>
    <name evidence="11" type="ORF">LITE_LOCUS8407</name>
</gene>
<accession>A0AAV0IAK1</accession>
<evidence type="ECO:0000256" key="9">
    <source>
        <dbReference type="SAM" id="SignalP"/>
    </source>
</evidence>
<dbReference type="InterPro" id="IPR036249">
    <property type="entry name" value="Thioredoxin-like_sf"/>
</dbReference>
<feature type="coiled-coil region" evidence="7">
    <location>
        <begin position="534"/>
        <end position="593"/>
    </location>
</feature>
<dbReference type="InterPro" id="IPR007656">
    <property type="entry name" value="GTD-bd"/>
</dbReference>
<dbReference type="InterPro" id="IPR007741">
    <property type="entry name" value="Ribosomal_mL43/mS25/NADH_DH"/>
</dbReference>
<organism evidence="11 12">
    <name type="scientific">Linum tenue</name>
    <dbReference type="NCBI Taxonomy" id="586396"/>
    <lineage>
        <taxon>Eukaryota</taxon>
        <taxon>Viridiplantae</taxon>
        <taxon>Streptophyta</taxon>
        <taxon>Embryophyta</taxon>
        <taxon>Tracheophyta</taxon>
        <taxon>Spermatophyta</taxon>
        <taxon>Magnoliopsida</taxon>
        <taxon>eudicotyledons</taxon>
        <taxon>Gunneridae</taxon>
        <taxon>Pentapetalae</taxon>
        <taxon>rosids</taxon>
        <taxon>fabids</taxon>
        <taxon>Malpighiales</taxon>
        <taxon>Linaceae</taxon>
        <taxon>Linum</taxon>
    </lineage>
</organism>
<evidence type="ECO:0000313" key="12">
    <source>
        <dbReference type="Proteomes" id="UP001154282"/>
    </source>
</evidence>
<dbReference type="Pfam" id="PF04043">
    <property type="entry name" value="PMEI"/>
    <property type="match status" value="1"/>
</dbReference>
<feature type="compositionally biased region" description="Pro residues" evidence="8">
    <location>
        <begin position="512"/>
        <end position="521"/>
    </location>
</feature>
<comment type="subcellular location">
    <subcellularLocation>
        <location evidence="2">Membrane</location>
    </subcellularLocation>
    <subcellularLocation>
        <location evidence="1">Mitochondrion</location>
    </subcellularLocation>
</comment>
<comment type="caution">
    <text evidence="11">The sequence shown here is derived from an EMBL/GenBank/DDBJ whole genome shotgun (WGS) entry which is preliminary data.</text>
</comment>
<evidence type="ECO:0000256" key="7">
    <source>
        <dbReference type="SAM" id="Coils"/>
    </source>
</evidence>
<evidence type="ECO:0000256" key="1">
    <source>
        <dbReference type="ARBA" id="ARBA00004173"/>
    </source>
</evidence>
<dbReference type="GO" id="GO:0005739">
    <property type="term" value="C:mitochondrion"/>
    <property type="evidence" value="ECO:0007669"/>
    <property type="project" value="UniProtKB-SubCell"/>
</dbReference>
<dbReference type="PANTHER" id="PTHR31422">
    <property type="entry name" value="BNAANNG28530D PROTEIN"/>
    <property type="match status" value="1"/>
</dbReference>
<keyword evidence="3" id="KW-0812">Transmembrane</keyword>
<keyword evidence="9" id="KW-0732">Signal</keyword>
<feature type="region of interest" description="Disordered" evidence="8">
    <location>
        <begin position="500"/>
        <end position="523"/>
    </location>
</feature>
<dbReference type="InterPro" id="IPR006501">
    <property type="entry name" value="Pectinesterase_inhib_dom"/>
</dbReference>
<dbReference type="FunFam" id="3.40.30.10:FF:000175">
    <property type="entry name" value="54S ribosomal protein L51, mitochondrial"/>
    <property type="match status" value="1"/>
</dbReference>
<evidence type="ECO:0000256" key="2">
    <source>
        <dbReference type="ARBA" id="ARBA00004370"/>
    </source>
</evidence>
<dbReference type="SMART" id="SM00856">
    <property type="entry name" value="PMEI"/>
    <property type="match status" value="1"/>
</dbReference>
<feature type="compositionally biased region" description="Basic and acidic residues" evidence="8">
    <location>
        <begin position="500"/>
        <end position="511"/>
    </location>
</feature>
<dbReference type="Pfam" id="PF04576">
    <property type="entry name" value="Zein-binding"/>
    <property type="match status" value="1"/>
</dbReference>
<feature type="signal peptide" evidence="9">
    <location>
        <begin position="1"/>
        <end position="24"/>
    </location>
</feature>
<dbReference type="Proteomes" id="UP001154282">
    <property type="component" value="Unassembled WGS sequence"/>
</dbReference>
<keyword evidence="5" id="KW-0496">Mitochondrion</keyword>
<feature type="chain" id="PRO_5043706894" description="GTD-binding domain-containing protein" evidence="9">
    <location>
        <begin position="25"/>
        <end position="755"/>
    </location>
</feature>
<dbReference type="Gene3D" id="1.20.140.40">
    <property type="entry name" value="Invertase/pectin methylesterase inhibitor family protein"/>
    <property type="match status" value="1"/>
</dbReference>
<evidence type="ECO:0000259" key="10">
    <source>
        <dbReference type="PROSITE" id="PS51775"/>
    </source>
</evidence>
<dbReference type="SMART" id="SM00916">
    <property type="entry name" value="L51_S25_CI-B8"/>
    <property type="match status" value="1"/>
</dbReference>
<dbReference type="CDD" id="cd14859">
    <property type="entry name" value="PMEI_like"/>
    <property type="match status" value="1"/>
</dbReference>
<dbReference type="EMBL" id="CAMGYJ010000003">
    <property type="protein sequence ID" value="CAI0394675.1"/>
    <property type="molecule type" value="Genomic_DNA"/>
</dbReference>
<dbReference type="AlphaFoldDB" id="A0AAV0IAK1"/>
<evidence type="ECO:0000256" key="8">
    <source>
        <dbReference type="SAM" id="MobiDB-lite"/>
    </source>
</evidence>
<evidence type="ECO:0000256" key="4">
    <source>
        <dbReference type="ARBA" id="ARBA00022989"/>
    </source>
</evidence>
<protein>
    <recommendedName>
        <fullName evidence="10">GTD-binding domain-containing protein</fullName>
    </recommendedName>
</protein>
<sequence length="755" mass="84054">MNFCTSRLAIFFTLNFHFLPQTTAVRVPTASSPSELIEQVCKKSNDSNLCAQVLQSYPEASSATDIKSLAKAVLEIANKQSTTVGNLFTELRNNGTTDPSIKPSLDLCASQYNDAAVFFSPVGLGNVAKSLEVHSALDNSEGCQTELAAKGIHIESIAPAIQKWKELYEVSSSAILYAEDVFGGKAADGLGSHFKTYFCCRLELRSCKVSSPPSSLKCRRGFADFQTTPLPSCSSSGLKKSILTMAEADDTVSLREALHAQQQILHDLYRELDAEREAAATAASETMSMILRLQGEKSVLKMEANQYKRMAEEKMCHAEEALALCEDLMFQKEMEIASLQFQLQSYRNRLVGMGLSDEPGQLMSHKSDTLVVEKFVHGNVRRLNSLPHWKRGFDREQDGTTARTIDEGAEFREICEPEKKLAVAPSGGDANSYWEKIRKRLDERLKEIPGRNKDHDESKGTIWRGGTWSPSLYSQLREGNGIGNEQVKTMLHCSINEKKAPKDAPIDDHHGLPPPPPPPPATAVAHSLVSAADYQKLMRRIERLERERNVGGRQQEIVSCGGPIAEEEETQLLKAIQEQLSGIQSELRSRKAERIPDDEPCLDVLQEGGFASDQTGNAILLAMKQSKGFHTYILHQMALRGVWQLRKLVVSYSDWGGSSRGIRAFMESHLPSFKEANPHLELETELIRGQHPHLKAFYKNNNDRVVCVRNMTPEEVLLHATRLRNALGRKVVKLKTRQVTKHPSVQGTWTTAVKF</sequence>
<keyword evidence="4" id="KW-1133">Transmembrane helix</keyword>
<dbReference type="Pfam" id="PF05047">
    <property type="entry name" value="L51_S25_CI-B8"/>
    <property type="match status" value="1"/>
</dbReference>
<dbReference type="GO" id="GO:0080115">
    <property type="term" value="F:myosin XI tail binding"/>
    <property type="evidence" value="ECO:0007669"/>
    <property type="project" value="UniProtKB-ARBA"/>
</dbReference>
<proteinExistence type="predicted"/>
<evidence type="ECO:0000313" key="11">
    <source>
        <dbReference type="EMBL" id="CAI0394675.1"/>
    </source>
</evidence>
<name>A0AAV0IAK1_9ROSI</name>
<dbReference type="InterPro" id="IPR035513">
    <property type="entry name" value="Invertase/methylesterase_inhib"/>
</dbReference>